<evidence type="ECO:0000259" key="2">
    <source>
        <dbReference type="Pfam" id="PF01385"/>
    </source>
</evidence>
<protein>
    <recommendedName>
        <fullName evidence="2">Probable transposase IS891/IS1136/IS1341 domain-containing protein</fullName>
    </recommendedName>
</protein>
<sequence length="84" mass="8950">MPAEPLPATGAACGIDLGVASLVTTSDGGRVANPRYRNAIADRLADAQRDLARKRRGSARRRKAAARVAAPHAKVRRRRLDHAG</sequence>
<reference evidence="3" key="1">
    <citation type="submission" date="2023-02" db="EMBL/GenBank/DDBJ databases">
        <title>Actinomadura rubrobrunea NBRC 14622.</title>
        <authorList>
            <person name="Ichikawa N."/>
            <person name="Sato H."/>
            <person name="Tonouchi N."/>
        </authorList>
    </citation>
    <scope>NUCLEOTIDE SEQUENCE</scope>
    <source>
        <strain evidence="3">NBRC 14622</strain>
    </source>
</reference>
<proteinExistence type="predicted"/>
<evidence type="ECO:0000313" key="4">
    <source>
        <dbReference type="Proteomes" id="UP001165124"/>
    </source>
</evidence>
<keyword evidence="4" id="KW-1185">Reference proteome</keyword>
<dbReference type="RefSeq" id="WP_067915581.1">
    <property type="nucleotide sequence ID" value="NZ_BSRZ01000006.1"/>
</dbReference>
<feature type="domain" description="Probable transposase IS891/IS1136/IS1341" evidence="2">
    <location>
        <begin position="4"/>
        <end position="82"/>
    </location>
</feature>
<feature type="region of interest" description="Disordered" evidence="1">
    <location>
        <begin position="54"/>
        <end position="84"/>
    </location>
</feature>
<feature type="compositionally biased region" description="Basic residues" evidence="1">
    <location>
        <begin position="54"/>
        <end position="65"/>
    </location>
</feature>
<accession>A0A9W6PUJ6</accession>
<evidence type="ECO:0000256" key="1">
    <source>
        <dbReference type="SAM" id="MobiDB-lite"/>
    </source>
</evidence>
<organism evidence="3 4">
    <name type="scientific">Actinomadura rubrobrunea</name>
    <dbReference type="NCBI Taxonomy" id="115335"/>
    <lineage>
        <taxon>Bacteria</taxon>
        <taxon>Bacillati</taxon>
        <taxon>Actinomycetota</taxon>
        <taxon>Actinomycetes</taxon>
        <taxon>Streptosporangiales</taxon>
        <taxon>Thermomonosporaceae</taxon>
        <taxon>Actinomadura</taxon>
    </lineage>
</organism>
<dbReference type="InterPro" id="IPR001959">
    <property type="entry name" value="Transposase"/>
</dbReference>
<dbReference type="EMBL" id="BSRZ01000006">
    <property type="protein sequence ID" value="GLW64769.1"/>
    <property type="molecule type" value="Genomic_DNA"/>
</dbReference>
<dbReference type="AlphaFoldDB" id="A0A9W6PUJ6"/>
<name>A0A9W6PUJ6_9ACTN</name>
<comment type="caution">
    <text evidence="3">The sequence shown here is derived from an EMBL/GenBank/DDBJ whole genome shotgun (WGS) entry which is preliminary data.</text>
</comment>
<feature type="compositionally biased region" description="Basic residues" evidence="1">
    <location>
        <begin position="73"/>
        <end position="84"/>
    </location>
</feature>
<dbReference type="Proteomes" id="UP001165124">
    <property type="component" value="Unassembled WGS sequence"/>
</dbReference>
<gene>
    <name evidence="3" type="ORF">Arub01_30130</name>
</gene>
<dbReference type="Pfam" id="PF01385">
    <property type="entry name" value="OrfB_IS605"/>
    <property type="match status" value="1"/>
</dbReference>
<evidence type="ECO:0000313" key="3">
    <source>
        <dbReference type="EMBL" id="GLW64769.1"/>
    </source>
</evidence>